<comment type="similarity">
    <text evidence="1 10 11">Belongs to the HAM1 NTPase family.</text>
</comment>
<keyword evidence="5 10" id="KW-0378">Hydrolase</keyword>
<dbReference type="PANTHER" id="PTHR11067">
    <property type="entry name" value="INOSINE TRIPHOSPHATE PYROPHOSPHATASE/HAM1 PROTEIN"/>
    <property type="match status" value="1"/>
</dbReference>
<dbReference type="InterPro" id="IPR029001">
    <property type="entry name" value="ITPase-like_fam"/>
</dbReference>
<keyword evidence="13" id="KW-1185">Reference proteome</keyword>
<evidence type="ECO:0000256" key="3">
    <source>
        <dbReference type="ARBA" id="ARBA00022723"/>
    </source>
</evidence>
<name>A0A928VTR1_9CYAN</name>
<dbReference type="FunFam" id="3.90.950.10:FF:000001">
    <property type="entry name" value="dITP/XTP pyrophosphatase"/>
    <property type="match status" value="1"/>
</dbReference>
<feature type="binding site" evidence="10">
    <location>
        <position position="68"/>
    </location>
    <ligand>
        <name>substrate</name>
    </ligand>
</feature>
<comment type="catalytic activity">
    <reaction evidence="9 10">
        <text>XTP + H2O = XMP + diphosphate + H(+)</text>
        <dbReference type="Rhea" id="RHEA:28610"/>
        <dbReference type="ChEBI" id="CHEBI:15377"/>
        <dbReference type="ChEBI" id="CHEBI:15378"/>
        <dbReference type="ChEBI" id="CHEBI:33019"/>
        <dbReference type="ChEBI" id="CHEBI:57464"/>
        <dbReference type="ChEBI" id="CHEBI:61314"/>
        <dbReference type="EC" id="3.6.1.66"/>
    </reaction>
</comment>
<comment type="cofactor">
    <cofactor evidence="10">
        <name>Mg(2+)</name>
        <dbReference type="ChEBI" id="CHEBI:18420"/>
    </cofactor>
    <text evidence="10">Binds 1 Mg(2+) ion per subunit.</text>
</comment>
<comment type="caution">
    <text evidence="12">The sequence shown here is derived from an EMBL/GenBank/DDBJ whole genome shotgun (WGS) entry which is preliminary data.</text>
</comment>
<keyword evidence="6 10" id="KW-0460">Magnesium</keyword>
<evidence type="ECO:0000256" key="4">
    <source>
        <dbReference type="ARBA" id="ARBA00022741"/>
    </source>
</evidence>
<dbReference type="InterPro" id="IPR002637">
    <property type="entry name" value="RdgB/HAM1"/>
</dbReference>
<evidence type="ECO:0000256" key="2">
    <source>
        <dbReference type="ARBA" id="ARBA00011738"/>
    </source>
</evidence>
<dbReference type="GO" id="GO:0036220">
    <property type="term" value="F:ITP diphosphatase activity"/>
    <property type="evidence" value="ECO:0007669"/>
    <property type="project" value="UniProtKB-UniRule"/>
</dbReference>
<feature type="binding site" evidence="10">
    <location>
        <begin position="146"/>
        <end position="149"/>
    </location>
    <ligand>
        <name>substrate</name>
    </ligand>
</feature>
<gene>
    <name evidence="12" type="primary">rdgB</name>
    <name evidence="12" type="ORF">IQ266_24450</name>
</gene>
<dbReference type="GO" id="GO:0000166">
    <property type="term" value="F:nucleotide binding"/>
    <property type="evidence" value="ECO:0007669"/>
    <property type="project" value="UniProtKB-KW"/>
</dbReference>
<dbReference type="GO" id="GO:0009117">
    <property type="term" value="P:nucleotide metabolic process"/>
    <property type="evidence" value="ECO:0007669"/>
    <property type="project" value="UniProtKB-KW"/>
</dbReference>
<evidence type="ECO:0000256" key="6">
    <source>
        <dbReference type="ARBA" id="ARBA00022842"/>
    </source>
</evidence>
<dbReference type="NCBIfam" id="TIGR00042">
    <property type="entry name" value="RdgB/HAM1 family non-canonical purine NTP pyrophosphatase"/>
    <property type="match status" value="1"/>
</dbReference>
<feature type="binding site" evidence="10">
    <location>
        <begin position="174"/>
        <end position="175"/>
    </location>
    <ligand>
        <name>substrate</name>
    </ligand>
</feature>
<protein>
    <recommendedName>
        <fullName evidence="10">dITP/XTP pyrophosphatase</fullName>
        <ecNumber evidence="10">3.6.1.66</ecNumber>
    </recommendedName>
    <alternativeName>
        <fullName evidence="10">Non-canonical purine NTP pyrophosphatase</fullName>
    </alternativeName>
    <alternativeName>
        <fullName evidence="10">Non-standard purine NTP pyrophosphatase</fullName>
    </alternativeName>
    <alternativeName>
        <fullName evidence="10">Nucleoside-triphosphate diphosphatase</fullName>
    </alternativeName>
    <alternativeName>
        <fullName evidence="10">Nucleoside-triphosphate pyrophosphatase</fullName>
        <shortName evidence="10">NTPase</shortName>
    </alternativeName>
</protein>
<organism evidence="12 13">
    <name type="scientific">Romeriopsis navalis LEGE 11480</name>
    <dbReference type="NCBI Taxonomy" id="2777977"/>
    <lineage>
        <taxon>Bacteria</taxon>
        <taxon>Bacillati</taxon>
        <taxon>Cyanobacteriota</taxon>
        <taxon>Cyanophyceae</taxon>
        <taxon>Leptolyngbyales</taxon>
        <taxon>Leptolyngbyaceae</taxon>
        <taxon>Romeriopsis</taxon>
        <taxon>Romeriopsis navalis</taxon>
    </lineage>
</organism>
<accession>A0A928VTR1</accession>
<dbReference type="GO" id="GO:0009146">
    <property type="term" value="P:purine nucleoside triphosphate catabolic process"/>
    <property type="evidence" value="ECO:0007669"/>
    <property type="project" value="UniProtKB-UniRule"/>
</dbReference>
<evidence type="ECO:0000256" key="5">
    <source>
        <dbReference type="ARBA" id="ARBA00022801"/>
    </source>
</evidence>
<dbReference type="GO" id="GO:0035870">
    <property type="term" value="F:dITP diphosphatase activity"/>
    <property type="evidence" value="ECO:0007669"/>
    <property type="project" value="UniProtKB-UniRule"/>
</dbReference>
<dbReference type="AlphaFoldDB" id="A0A928VTR1"/>
<dbReference type="EMBL" id="JADEXQ010000132">
    <property type="protein sequence ID" value="MBE9032891.1"/>
    <property type="molecule type" value="Genomic_DNA"/>
</dbReference>
<keyword evidence="4 10" id="KW-0547">Nucleotide-binding</keyword>
<keyword evidence="7 10" id="KW-0546">Nucleotide metabolism</keyword>
<evidence type="ECO:0000256" key="8">
    <source>
        <dbReference type="ARBA" id="ARBA00051875"/>
    </source>
</evidence>
<comment type="function">
    <text evidence="10">Pyrophosphatase that catalyzes the hydrolysis of nucleoside triphosphates to their monophosphate derivatives, with a high preference for the non-canonical purine nucleotides XTP (xanthosine triphosphate), dITP (deoxyinosine triphosphate) and ITP. Seems to function as a house-cleaning enzyme that removes non-canonical purine nucleotides from the nucleotide pool, thus preventing their incorporation into DNA/RNA and avoiding chromosomal lesions.</text>
</comment>
<evidence type="ECO:0000256" key="1">
    <source>
        <dbReference type="ARBA" id="ARBA00008023"/>
    </source>
</evidence>
<evidence type="ECO:0000256" key="10">
    <source>
        <dbReference type="HAMAP-Rule" id="MF_01405"/>
    </source>
</evidence>
<dbReference type="GO" id="GO:0005829">
    <property type="term" value="C:cytosol"/>
    <property type="evidence" value="ECO:0007669"/>
    <property type="project" value="TreeGrafter"/>
</dbReference>
<evidence type="ECO:0000313" key="13">
    <source>
        <dbReference type="Proteomes" id="UP000625316"/>
    </source>
</evidence>
<dbReference type="EC" id="3.6.1.66" evidence="10"/>
<reference evidence="12" key="1">
    <citation type="submission" date="2020-10" db="EMBL/GenBank/DDBJ databases">
        <authorList>
            <person name="Castelo-Branco R."/>
            <person name="Eusebio N."/>
            <person name="Adriana R."/>
            <person name="Vieira A."/>
            <person name="Brugerolle De Fraissinette N."/>
            <person name="Rezende De Castro R."/>
            <person name="Schneider M.P."/>
            <person name="Vasconcelos V."/>
            <person name="Leao P.N."/>
        </authorList>
    </citation>
    <scope>NUCLEOTIDE SEQUENCE</scope>
    <source>
        <strain evidence="12">LEGE 11480</strain>
    </source>
</reference>
<evidence type="ECO:0000256" key="11">
    <source>
        <dbReference type="RuleBase" id="RU003781"/>
    </source>
</evidence>
<evidence type="ECO:0000256" key="9">
    <source>
        <dbReference type="ARBA" id="ARBA00052017"/>
    </source>
</evidence>
<comment type="catalytic activity">
    <reaction evidence="8 10">
        <text>dITP + H2O = dIMP + diphosphate + H(+)</text>
        <dbReference type="Rhea" id="RHEA:28342"/>
        <dbReference type="ChEBI" id="CHEBI:15377"/>
        <dbReference type="ChEBI" id="CHEBI:15378"/>
        <dbReference type="ChEBI" id="CHEBI:33019"/>
        <dbReference type="ChEBI" id="CHEBI:61194"/>
        <dbReference type="ChEBI" id="CHEBI:61382"/>
        <dbReference type="EC" id="3.6.1.66"/>
    </reaction>
</comment>
<dbReference type="Pfam" id="PF01725">
    <property type="entry name" value="Ham1p_like"/>
    <property type="match status" value="1"/>
</dbReference>
<feature type="binding site" evidence="10">
    <location>
        <position position="38"/>
    </location>
    <ligand>
        <name>Mg(2+)</name>
        <dbReference type="ChEBI" id="CHEBI:18420"/>
    </ligand>
</feature>
<dbReference type="GO" id="GO:0046872">
    <property type="term" value="F:metal ion binding"/>
    <property type="evidence" value="ECO:0007669"/>
    <property type="project" value="UniProtKB-KW"/>
</dbReference>
<dbReference type="InterPro" id="IPR020922">
    <property type="entry name" value="dITP/XTP_pyrophosphatase"/>
</dbReference>
<dbReference type="GO" id="GO:0036222">
    <property type="term" value="F:XTP diphosphatase activity"/>
    <property type="evidence" value="ECO:0007669"/>
    <property type="project" value="UniProtKB-UniRule"/>
</dbReference>
<dbReference type="CDD" id="cd00515">
    <property type="entry name" value="HAM1"/>
    <property type="match status" value="1"/>
</dbReference>
<evidence type="ECO:0000256" key="7">
    <source>
        <dbReference type="ARBA" id="ARBA00023080"/>
    </source>
</evidence>
<keyword evidence="3 10" id="KW-0479">Metal-binding</keyword>
<dbReference type="Proteomes" id="UP000625316">
    <property type="component" value="Unassembled WGS sequence"/>
</dbReference>
<dbReference type="RefSeq" id="WP_264327708.1">
    <property type="nucleotide sequence ID" value="NZ_JADEXQ010000132.1"/>
</dbReference>
<dbReference type="PANTHER" id="PTHR11067:SF9">
    <property type="entry name" value="INOSINE TRIPHOSPHATE PYROPHOSPHATASE"/>
    <property type="match status" value="1"/>
</dbReference>
<feature type="binding site" evidence="10">
    <location>
        <position position="67"/>
    </location>
    <ligand>
        <name>Mg(2+)</name>
        <dbReference type="ChEBI" id="CHEBI:18420"/>
    </ligand>
</feature>
<sequence length="196" mass="21342">MTILVVGTGNPGKLKEMQEYLIHTDWQLQLKPKEIDVEETGTTFLENACLKASQTAIATGQWSIADDSGLSIDALDGAPGIYSARYADTDAKRIERVLQELADKPNRGAQFVCAIAVARPDGKIMIQEEGICRGEILKSLQGQGGFGYDPIFYVPPEQQTFAAMSAATKHRISHRGCAFALVLPQLQNLHKQIGIA</sequence>
<feature type="active site" description="Proton acceptor" evidence="10">
    <location>
        <position position="67"/>
    </location>
</feature>
<comment type="subunit">
    <text evidence="2 10">Homodimer.</text>
</comment>
<comment type="catalytic activity">
    <reaction evidence="10">
        <text>ITP + H2O = IMP + diphosphate + H(+)</text>
        <dbReference type="Rhea" id="RHEA:29399"/>
        <dbReference type="ChEBI" id="CHEBI:15377"/>
        <dbReference type="ChEBI" id="CHEBI:15378"/>
        <dbReference type="ChEBI" id="CHEBI:33019"/>
        <dbReference type="ChEBI" id="CHEBI:58053"/>
        <dbReference type="ChEBI" id="CHEBI:61402"/>
        <dbReference type="EC" id="3.6.1.66"/>
    </reaction>
</comment>
<dbReference type="GO" id="GO:0017111">
    <property type="term" value="F:ribonucleoside triphosphate phosphatase activity"/>
    <property type="evidence" value="ECO:0007669"/>
    <property type="project" value="InterPro"/>
</dbReference>
<proteinExistence type="inferred from homology"/>
<dbReference type="Gene3D" id="3.90.950.10">
    <property type="match status" value="1"/>
</dbReference>
<feature type="binding site" evidence="10">
    <location>
        <begin position="8"/>
        <end position="13"/>
    </location>
    <ligand>
        <name>substrate</name>
    </ligand>
</feature>
<feature type="binding site" evidence="10">
    <location>
        <position position="169"/>
    </location>
    <ligand>
        <name>substrate</name>
    </ligand>
</feature>
<dbReference type="SUPFAM" id="SSF52972">
    <property type="entry name" value="ITPase-like"/>
    <property type="match status" value="1"/>
</dbReference>
<dbReference type="HAMAP" id="MF_01405">
    <property type="entry name" value="Non_canon_purine_NTPase"/>
    <property type="match status" value="1"/>
</dbReference>
<evidence type="ECO:0000313" key="12">
    <source>
        <dbReference type="EMBL" id="MBE9032891.1"/>
    </source>
</evidence>